<dbReference type="EMBL" id="MAGO01000002">
    <property type="protein sequence ID" value="OCC16112.1"/>
    <property type="molecule type" value="Genomic_DNA"/>
</dbReference>
<dbReference type="GO" id="GO:0005886">
    <property type="term" value="C:plasma membrane"/>
    <property type="evidence" value="ECO:0007669"/>
    <property type="project" value="UniProtKB-SubCell"/>
</dbReference>
<keyword evidence="5 6" id="KW-0472">Membrane</keyword>
<evidence type="ECO:0000256" key="2">
    <source>
        <dbReference type="ARBA" id="ARBA00022475"/>
    </source>
</evidence>
<dbReference type="NCBIfam" id="TIGR04283">
    <property type="entry name" value="glyco_like_mftF"/>
    <property type="match status" value="1"/>
</dbReference>
<comment type="subcellular location">
    <subcellularLocation>
        <location evidence="1">Cell membrane</location>
    </subcellularLocation>
</comment>
<dbReference type="InterPro" id="IPR001173">
    <property type="entry name" value="Glyco_trans_2-like"/>
</dbReference>
<feature type="domain" description="Glycosyltransferase 2-like" evidence="7">
    <location>
        <begin position="6"/>
        <end position="122"/>
    </location>
</feature>
<dbReference type="GO" id="GO:0016757">
    <property type="term" value="F:glycosyltransferase activity"/>
    <property type="evidence" value="ECO:0007669"/>
    <property type="project" value="UniProtKB-KW"/>
</dbReference>
<reference evidence="8 9" key="1">
    <citation type="submission" date="2016-06" db="EMBL/GenBank/DDBJ databases">
        <title>Respiratory ammonification of nitrate coupled to the oxidation of elemental sulfur in deep-sea autotrophic thermophilic bacteria.</title>
        <authorList>
            <person name="Slobodkina G.B."/>
            <person name="Mardanov A.V."/>
            <person name="Ravin N.V."/>
            <person name="Frolova A.A."/>
            <person name="Viryasiv M.B."/>
            <person name="Chernyh N.A."/>
            <person name="Bonch-Osmolovskaya E.A."/>
            <person name="Slobodkin A.I."/>
        </authorList>
    </citation>
    <scope>NUCLEOTIDE SEQUENCE [LARGE SCALE GENOMIC DNA]</scope>
    <source>
        <strain evidence="8 9">S69</strain>
    </source>
</reference>
<evidence type="ECO:0000256" key="5">
    <source>
        <dbReference type="ARBA" id="ARBA00023136"/>
    </source>
</evidence>
<organism evidence="8 9">
    <name type="scientific">Dissulfuribacter thermophilus</name>
    <dbReference type="NCBI Taxonomy" id="1156395"/>
    <lineage>
        <taxon>Bacteria</taxon>
        <taxon>Pseudomonadati</taxon>
        <taxon>Thermodesulfobacteriota</taxon>
        <taxon>Dissulfuribacteria</taxon>
        <taxon>Dissulfuribacterales</taxon>
        <taxon>Dissulfuribacteraceae</taxon>
        <taxon>Dissulfuribacter</taxon>
    </lineage>
</organism>
<accession>A0A1B9F870</accession>
<dbReference type="OrthoDB" id="9798250at2"/>
<name>A0A1B9F870_9BACT</name>
<evidence type="ECO:0000256" key="6">
    <source>
        <dbReference type="SAM" id="Phobius"/>
    </source>
</evidence>
<gene>
    <name evidence="8" type="ORF">DBT_0574</name>
</gene>
<proteinExistence type="predicted"/>
<keyword evidence="3" id="KW-0328">Glycosyltransferase</keyword>
<dbReference type="STRING" id="1156395.DBT_0574"/>
<dbReference type="InterPro" id="IPR026461">
    <property type="entry name" value="Trfase_2_rSAM/seldom_assoc"/>
</dbReference>
<evidence type="ECO:0000256" key="1">
    <source>
        <dbReference type="ARBA" id="ARBA00004236"/>
    </source>
</evidence>
<keyword evidence="2" id="KW-1003">Cell membrane</keyword>
<evidence type="ECO:0000313" key="8">
    <source>
        <dbReference type="EMBL" id="OCC16112.1"/>
    </source>
</evidence>
<evidence type="ECO:0000256" key="3">
    <source>
        <dbReference type="ARBA" id="ARBA00022676"/>
    </source>
</evidence>
<evidence type="ECO:0000313" key="9">
    <source>
        <dbReference type="Proteomes" id="UP000093080"/>
    </source>
</evidence>
<dbReference type="Pfam" id="PF00535">
    <property type="entry name" value="Glycos_transf_2"/>
    <property type="match status" value="1"/>
</dbReference>
<evidence type="ECO:0000259" key="7">
    <source>
        <dbReference type="Pfam" id="PF00535"/>
    </source>
</evidence>
<dbReference type="Proteomes" id="UP000093080">
    <property type="component" value="Unassembled WGS sequence"/>
</dbReference>
<sequence length="232" mass="26062">MNKTISVIIPCLNEKANIGNLLKTIEVFEDVEAIVVDGGSSDGTPEIAKAHRTKLLKAGACRGSQLNAGARAAGGDIFFFVHGDSTIPRTFKEDIYQILLKKGATLGAFRLKIDSPSPPFRLVETMVNLRSSILSLPYGDQGLFIKREDFFSAGGFKDYPIMEDFDFVRRMKKRGRILLARSHIKTSPRRWGKYGILRTTFLNQLIILGFFLGVPPNHLVRLYYPRKTRKDL</sequence>
<dbReference type="SUPFAM" id="SSF53448">
    <property type="entry name" value="Nucleotide-diphospho-sugar transferases"/>
    <property type="match status" value="1"/>
</dbReference>
<keyword evidence="6" id="KW-1133">Transmembrane helix</keyword>
<keyword evidence="9" id="KW-1185">Reference proteome</keyword>
<evidence type="ECO:0000256" key="4">
    <source>
        <dbReference type="ARBA" id="ARBA00022679"/>
    </source>
</evidence>
<keyword evidence="4" id="KW-0808">Transferase</keyword>
<dbReference type="Gene3D" id="3.90.550.10">
    <property type="entry name" value="Spore Coat Polysaccharide Biosynthesis Protein SpsA, Chain A"/>
    <property type="match status" value="1"/>
</dbReference>
<dbReference type="RefSeq" id="WP_067616174.1">
    <property type="nucleotide sequence ID" value="NZ_MAGO01000002.1"/>
</dbReference>
<dbReference type="InterPro" id="IPR029044">
    <property type="entry name" value="Nucleotide-diphossugar_trans"/>
</dbReference>
<dbReference type="AlphaFoldDB" id="A0A1B9F870"/>
<feature type="transmembrane region" description="Helical" evidence="6">
    <location>
        <begin position="195"/>
        <end position="214"/>
    </location>
</feature>
<protein>
    <recommendedName>
        <fullName evidence="7">Glycosyltransferase 2-like domain-containing protein</fullName>
    </recommendedName>
</protein>
<comment type="caution">
    <text evidence="8">The sequence shown here is derived from an EMBL/GenBank/DDBJ whole genome shotgun (WGS) entry which is preliminary data.</text>
</comment>
<keyword evidence="6" id="KW-0812">Transmembrane</keyword>
<dbReference type="CDD" id="cd02522">
    <property type="entry name" value="GT_2_like_a"/>
    <property type="match status" value="1"/>
</dbReference>
<dbReference type="PANTHER" id="PTHR43646:SF2">
    <property type="entry name" value="GLYCOSYLTRANSFERASE 2-LIKE DOMAIN-CONTAINING PROTEIN"/>
    <property type="match status" value="1"/>
</dbReference>
<dbReference type="PANTHER" id="PTHR43646">
    <property type="entry name" value="GLYCOSYLTRANSFERASE"/>
    <property type="match status" value="1"/>
</dbReference>